<dbReference type="Proteomes" id="UP000439314">
    <property type="component" value="Unassembled WGS sequence"/>
</dbReference>
<organism evidence="13 16">
    <name type="scientific">Xanthomonas sontii</name>
    <dbReference type="NCBI Taxonomy" id="2650745"/>
    <lineage>
        <taxon>Bacteria</taxon>
        <taxon>Pseudomonadati</taxon>
        <taxon>Pseudomonadota</taxon>
        <taxon>Gammaproteobacteria</taxon>
        <taxon>Lysobacterales</taxon>
        <taxon>Lysobacteraceae</taxon>
        <taxon>Xanthomonas</taxon>
    </lineage>
</organism>
<dbReference type="InterPro" id="IPR037196">
    <property type="entry name" value="HSP90_C"/>
</dbReference>
<comment type="function">
    <text evidence="8 10">Molecular chaperone. Has ATPase activity.</text>
</comment>
<keyword evidence="6 10" id="KW-0346">Stress response</keyword>
<dbReference type="GO" id="GO:0005524">
    <property type="term" value="F:ATP binding"/>
    <property type="evidence" value="ECO:0007669"/>
    <property type="project" value="UniProtKB-UniRule"/>
</dbReference>
<evidence type="ECO:0000256" key="5">
    <source>
        <dbReference type="ARBA" id="ARBA00022840"/>
    </source>
</evidence>
<dbReference type="NCBIfam" id="NF003555">
    <property type="entry name" value="PRK05218.1"/>
    <property type="match status" value="1"/>
</dbReference>
<keyword evidence="15" id="KW-1185">Reference proteome</keyword>
<dbReference type="InterPro" id="IPR036890">
    <property type="entry name" value="HATPase_C_sf"/>
</dbReference>
<feature type="binding site" evidence="11">
    <location>
        <position position="102"/>
    </location>
    <ligand>
        <name>ATP</name>
        <dbReference type="ChEBI" id="CHEBI:30616"/>
    </ligand>
</feature>
<dbReference type="RefSeq" id="WP_153751885.1">
    <property type="nucleotide sequence ID" value="NZ_WJPM01000012.1"/>
</dbReference>
<evidence type="ECO:0000256" key="2">
    <source>
        <dbReference type="ARBA" id="ARBA00008239"/>
    </source>
</evidence>
<reference evidence="15 16" key="1">
    <citation type="submission" date="2019-11" db="EMBL/GenBank/DDBJ databases">
        <title>First report of rice panicle blight caused by Xanthomonas sp. in Iran.</title>
        <authorList>
            <person name="Mirghasempour S.A."/>
            <person name="Huang S."/>
            <person name="Brady C.L."/>
            <person name="Studholme D.J."/>
        </authorList>
    </citation>
    <scope>NUCLEOTIDE SEQUENCE [LARGE SCALE GENOMIC DNA]</scope>
    <source>
        <strain evidence="13 16">ASD011</strain>
        <strain evidence="15">SAM114</strain>
    </source>
</reference>
<dbReference type="GO" id="GO:0140662">
    <property type="term" value="F:ATP-dependent protein folding chaperone"/>
    <property type="evidence" value="ECO:0007669"/>
    <property type="project" value="InterPro"/>
</dbReference>
<gene>
    <name evidence="10 13" type="primary">htpG</name>
    <name evidence="13" type="ORF">GIY21_13920</name>
    <name evidence="14" type="ORF">GIY22_14540</name>
</gene>
<evidence type="ECO:0000313" key="14">
    <source>
        <dbReference type="EMBL" id="MRH75839.1"/>
    </source>
</evidence>
<dbReference type="SMART" id="SM00387">
    <property type="entry name" value="HATPase_c"/>
    <property type="match status" value="1"/>
</dbReference>
<name>A0A6N7QDW9_9XANT</name>
<evidence type="ECO:0000313" key="16">
    <source>
        <dbReference type="Proteomes" id="UP000439314"/>
    </source>
</evidence>
<dbReference type="GO" id="GO:0016887">
    <property type="term" value="F:ATP hydrolysis activity"/>
    <property type="evidence" value="ECO:0007669"/>
    <property type="project" value="InterPro"/>
</dbReference>
<comment type="subunit">
    <text evidence="10">Homodimer.</text>
</comment>
<dbReference type="FunFam" id="3.30.230.80:FF:000002">
    <property type="entry name" value="Molecular chaperone HtpG"/>
    <property type="match status" value="1"/>
</dbReference>
<keyword evidence="4 10" id="KW-0547">Nucleotide-binding</keyword>
<dbReference type="AlphaFoldDB" id="A0A6N7QDW9"/>
<feature type="binding site" evidence="11">
    <location>
        <position position="37"/>
    </location>
    <ligand>
        <name>ATP</name>
        <dbReference type="ChEBI" id="CHEBI:30616"/>
    </ligand>
</feature>
<feature type="domain" description="Histidine kinase/HSP90-like ATPase" evidence="12">
    <location>
        <begin position="30"/>
        <end position="187"/>
    </location>
</feature>
<evidence type="ECO:0000313" key="13">
    <source>
        <dbReference type="EMBL" id="MRH01387.1"/>
    </source>
</evidence>
<comment type="caution">
    <text evidence="13">The sequence shown here is derived from an EMBL/GenBank/DDBJ whole genome shotgun (WGS) entry which is preliminary data.</text>
</comment>
<dbReference type="EMBL" id="WJPM01000012">
    <property type="protein sequence ID" value="MRH75839.1"/>
    <property type="molecule type" value="Genomic_DNA"/>
</dbReference>
<evidence type="ECO:0000256" key="4">
    <source>
        <dbReference type="ARBA" id="ARBA00022741"/>
    </source>
</evidence>
<dbReference type="HAMAP" id="MF_00505">
    <property type="entry name" value="HSP90"/>
    <property type="match status" value="1"/>
</dbReference>
<evidence type="ECO:0000256" key="1">
    <source>
        <dbReference type="ARBA" id="ARBA00004496"/>
    </source>
</evidence>
<proteinExistence type="inferred from homology"/>
<dbReference type="InterPro" id="IPR001404">
    <property type="entry name" value="Hsp90_fam"/>
</dbReference>
<dbReference type="EMBL" id="WJPN01000012">
    <property type="protein sequence ID" value="MRH01387.1"/>
    <property type="molecule type" value="Genomic_DNA"/>
</dbReference>
<feature type="binding site" evidence="11">
    <location>
        <position position="342"/>
    </location>
    <ligand>
        <name>ATP</name>
        <dbReference type="ChEBI" id="CHEBI:30616"/>
    </ligand>
</feature>
<dbReference type="PIRSF" id="PIRSF002583">
    <property type="entry name" value="Hsp90"/>
    <property type="match status" value="1"/>
</dbReference>
<comment type="subcellular location">
    <subcellularLocation>
        <location evidence="1 10">Cytoplasm</location>
    </subcellularLocation>
</comment>
<protein>
    <recommendedName>
        <fullName evidence="9 10">Chaperone protein HtpG</fullName>
    </recommendedName>
    <alternativeName>
        <fullName evidence="10">Heat shock protein HtpG</fullName>
    </alternativeName>
    <alternativeName>
        <fullName evidence="10">High temperature protein G</fullName>
    </alternativeName>
</protein>
<dbReference type="Pfam" id="PF00183">
    <property type="entry name" value="HSP90"/>
    <property type="match status" value="1"/>
</dbReference>
<dbReference type="SUPFAM" id="SSF110942">
    <property type="entry name" value="HSP90 C-terminal domain"/>
    <property type="match status" value="1"/>
</dbReference>
<dbReference type="FunFam" id="3.30.565.10:FF:000009">
    <property type="entry name" value="Molecular chaperone HtpG"/>
    <property type="match status" value="1"/>
</dbReference>
<sequence>MSVETQKETLGFQTEVKQLLQLMIHSLYSNKEIFLRELISNASDAADKLRFEALVKPELLDGDAQLRIRIGFDKDAGTVTIDDNGIGMSREEIVAHLGTIAKSGTSEFLKHLSGDQKKDSHLIGQFGVGFYSAFIVADQVDVYSRRAGLPASEGVHWSSRGEGEFEVATIEKAERGTRIVLHLKADEKDFADGWKLRGIVRKYSDHIALPIEFHKEHYGEDKDKPETPEWETVNRASALWTRPRTEIKDEEYQELYKHIAHDHENPVSWSHNKVEGKLEYTSLLYVPGRAPFDLYQRDASRGLKLYVQRVFIMDQAEQFLPLYLRFIKGIVDSSDLPLNVSREILQSGPVIDSMKSALTKRALDMLEKLAKDDAERYQGVWKNFGQVLKEGPAEDFSNREKIAGLLRFASTHGSDGAQNVSLADYVARMQDGQDKLYYLTGESYAQIKDSPHLEVFRKKGIEVLLLTDRIDEWLMSYLTEFDGKSFVDVARGDLDLGKLDSEEEKQAKEEAAKAKQGLVERIQNVLKEDVSEVRVSHRLTDSPAILAIGQGDLGLQMRQILEASGQKLPESKPVFEFNPAHPLIEKLDAEADGERFGDLAKVLFDQAALAAGDSLKDPAAYVRRLNKLLLELSV</sequence>
<accession>A0A6N7QDW9</accession>
<reference evidence="14" key="2">
    <citation type="journal article" date="2020" name="Plant Dis.">
        <title>A Grain Rot of Rice in Iran Caused by a Xanthomonas Strain Closely Related to X. sacchari.</title>
        <authorList>
            <person name="Mirghasempour S.A."/>
            <person name="Huang S."/>
            <person name="Studholme D.J."/>
            <person name="Brady C.L."/>
        </authorList>
    </citation>
    <scope>NUCLEOTIDE SEQUENCE</scope>
    <source>
        <strain evidence="14">SAM114</strain>
    </source>
</reference>
<dbReference type="InterPro" id="IPR019805">
    <property type="entry name" value="Heat_shock_protein_90_CS"/>
</dbReference>
<feature type="binding site" evidence="11">
    <location>
        <position position="88"/>
    </location>
    <ligand>
        <name>ATP</name>
        <dbReference type="ChEBI" id="CHEBI:30616"/>
    </ligand>
</feature>
<evidence type="ECO:0000256" key="8">
    <source>
        <dbReference type="ARBA" id="ARBA00058590"/>
    </source>
</evidence>
<dbReference type="GO" id="GO:0005737">
    <property type="term" value="C:cytoplasm"/>
    <property type="evidence" value="ECO:0007669"/>
    <property type="project" value="UniProtKB-SubCell"/>
</dbReference>
<keyword evidence="3 10" id="KW-0963">Cytoplasm</keyword>
<feature type="binding site" evidence="11">
    <location>
        <begin position="103"/>
        <end position="104"/>
    </location>
    <ligand>
        <name>ATP</name>
        <dbReference type="ChEBI" id="CHEBI:30616"/>
    </ligand>
</feature>
<dbReference type="Proteomes" id="UP000437931">
    <property type="component" value="Unassembled WGS sequence"/>
</dbReference>
<dbReference type="PANTHER" id="PTHR11528">
    <property type="entry name" value="HEAT SHOCK PROTEIN 90 FAMILY MEMBER"/>
    <property type="match status" value="1"/>
</dbReference>
<dbReference type="SUPFAM" id="SSF54211">
    <property type="entry name" value="Ribosomal protein S5 domain 2-like"/>
    <property type="match status" value="1"/>
</dbReference>
<evidence type="ECO:0000313" key="15">
    <source>
        <dbReference type="Proteomes" id="UP000437931"/>
    </source>
</evidence>
<keyword evidence="7 10" id="KW-0143">Chaperone</keyword>
<comment type="similarity">
    <text evidence="2 10">Belongs to the heat shock protein 90 family.</text>
</comment>
<feature type="binding site" evidence="11">
    <location>
        <position position="83"/>
    </location>
    <ligand>
        <name>ATP</name>
        <dbReference type="ChEBI" id="CHEBI:30616"/>
    </ligand>
</feature>
<feature type="binding site" evidence="11">
    <location>
        <position position="41"/>
    </location>
    <ligand>
        <name>ATP</name>
        <dbReference type="ChEBI" id="CHEBI:30616"/>
    </ligand>
</feature>
<evidence type="ECO:0000256" key="3">
    <source>
        <dbReference type="ARBA" id="ARBA00022490"/>
    </source>
</evidence>
<dbReference type="Gene3D" id="3.30.565.10">
    <property type="entry name" value="Histidine kinase-like ATPase, C-terminal domain"/>
    <property type="match status" value="1"/>
</dbReference>
<dbReference type="InterPro" id="IPR003594">
    <property type="entry name" value="HATPase_dom"/>
</dbReference>
<dbReference type="GO" id="GO:0051082">
    <property type="term" value="F:unfolded protein binding"/>
    <property type="evidence" value="ECO:0007669"/>
    <property type="project" value="UniProtKB-UniRule"/>
</dbReference>
<dbReference type="InterPro" id="IPR020575">
    <property type="entry name" value="Hsp90_N"/>
</dbReference>
<evidence type="ECO:0000256" key="11">
    <source>
        <dbReference type="PIRSR" id="PIRSR002583-1"/>
    </source>
</evidence>
<feature type="region of interest" description="A; substrate-binding" evidence="10">
    <location>
        <begin position="1"/>
        <end position="342"/>
    </location>
</feature>
<feature type="binding site" evidence="11">
    <location>
        <position position="177"/>
    </location>
    <ligand>
        <name>ATP</name>
        <dbReference type="ChEBI" id="CHEBI:30616"/>
    </ligand>
</feature>
<dbReference type="Gene3D" id="3.30.230.80">
    <property type="match status" value="1"/>
</dbReference>
<evidence type="ECO:0000256" key="6">
    <source>
        <dbReference type="ARBA" id="ARBA00023016"/>
    </source>
</evidence>
<dbReference type="Gene3D" id="1.20.120.790">
    <property type="entry name" value="Heat shock protein 90, C-terminal domain"/>
    <property type="match status" value="1"/>
</dbReference>
<keyword evidence="5 10" id="KW-0067">ATP-binding</keyword>
<dbReference type="PROSITE" id="PS00298">
    <property type="entry name" value="HSP90"/>
    <property type="match status" value="1"/>
</dbReference>
<feature type="binding site" evidence="11">
    <location>
        <begin position="125"/>
        <end position="130"/>
    </location>
    <ligand>
        <name>ATP</name>
        <dbReference type="ChEBI" id="CHEBI:30616"/>
    </ligand>
</feature>
<evidence type="ECO:0000256" key="9">
    <source>
        <dbReference type="ARBA" id="ARBA00070675"/>
    </source>
</evidence>
<feature type="region of interest" description="C" evidence="10">
    <location>
        <begin position="560"/>
        <end position="634"/>
    </location>
</feature>
<evidence type="ECO:0000256" key="10">
    <source>
        <dbReference type="HAMAP-Rule" id="MF_00505"/>
    </source>
</evidence>
<comment type="caution">
    <text evidence="10">Lacks conserved residue(s) required for the propagation of feature annotation.</text>
</comment>
<evidence type="ECO:0000259" key="12">
    <source>
        <dbReference type="SMART" id="SM00387"/>
    </source>
</evidence>
<dbReference type="InterPro" id="IPR020568">
    <property type="entry name" value="Ribosomal_Su5_D2-typ_SF"/>
</dbReference>
<evidence type="ECO:0000256" key="7">
    <source>
        <dbReference type="ARBA" id="ARBA00023186"/>
    </source>
</evidence>
<dbReference type="Pfam" id="PF13589">
    <property type="entry name" value="HATPase_c_3"/>
    <property type="match status" value="1"/>
</dbReference>
<dbReference type="SUPFAM" id="SSF55874">
    <property type="entry name" value="ATPase domain of HSP90 chaperone/DNA topoisomerase II/histidine kinase"/>
    <property type="match status" value="1"/>
</dbReference>
<dbReference type="Gene3D" id="3.40.50.11260">
    <property type="match status" value="1"/>
</dbReference>
<dbReference type="CDD" id="cd16927">
    <property type="entry name" value="HATPase_Hsp90-like"/>
    <property type="match status" value="1"/>
</dbReference>
<dbReference type="PRINTS" id="PR00775">
    <property type="entry name" value="HEATSHOCK90"/>
</dbReference>